<keyword evidence="2" id="KW-1185">Reference proteome</keyword>
<gene>
    <name evidence="1" type="ORF">PODLI_1B041592</name>
</gene>
<protein>
    <submittedName>
        <fullName evidence="1">Uncharacterized protein</fullName>
    </submittedName>
</protein>
<dbReference type="AlphaFoldDB" id="A0AA35KXH3"/>
<dbReference type="Proteomes" id="UP001178461">
    <property type="component" value="Chromosome 10"/>
</dbReference>
<evidence type="ECO:0000313" key="2">
    <source>
        <dbReference type="Proteomes" id="UP001178461"/>
    </source>
</evidence>
<dbReference type="EMBL" id="OX395135">
    <property type="protein sequence ID" value="CAI5785193.1"/>
    <property type="molecule type" value="Genomic_DNA"/>
</dbReference>
<sequence length="112" mass="12892">MAAVWLRPGEGHPQWDCCIVLVGVRERGSVKGVLLAWPVTITGNKDDLLQLVEQLHPDNSNEWISIKLERDVSVSFLLRQSEQMSLWMHLDVCNEHCGWHAPVFWIPMHRTP</sequence>
<name>A0AA35KXH3_9SAUR</name>
<evidence type="ECO:0000313" key="1">
    <source>
        <dbReference type="EMBL" id="CAI5785193.1"/>
    </source>
</evidence>
<organism evidence="1 2">
    <name type="scientific">Podarcis lilfordi</name>
    <name type="common">Lilford's wall lizard</name>
    <dbReference type="NCBI Taxonomy" id="74358"/>
    <lineage>
        <taxon>Eukaryota</taxon>
        <taxon>Metazoa</taxon>
        <taxon>Chordata</taxon>
        <taxon>Craniata</taxon>
        <taxon>Vertebrata</taxon>
        <taxon>Euteleostomi</taxon>
        <taxon>Lepidosauria</taxon>
        <taxon>Squamata</taxon>
        <taxon>Bifurcata</taxon>
        <taxon>Unidentata</taxon>
        <taxon>Episquamata</taxon>
        <taxon>Laterata</taxon>
        <taxon>Lacertibaenia</taxon>
        <taxon>Lacertidae</taxon>
        <taxon>Podarcis</taxon>
    </lineage>
</organism>
<reference evidence="1" key="1">
    <citation type="submission" date="2022-12" db="EMBL/GenBank/DDBJ databases">
        <authorList>
            <person name="Alioto T."/>
            <person name="Alioto T."/>
            <person name="Gomez Garrido J."/>
        </authorList>
    </citation>
    <scope>NUCLEOTIDE SEQUENCE</scope>
</reference>
<accession>A0AA35KXH3</accession>
<proteinExistence type="predicted"/>